<reference evidence="7 8" key="1">
    <citation type="journal article" date="2016" name="Nat. Commun.">
        <title>Thousands of microbial genomes shed light on interconnected biogeochemical processes in an aquifer system.</title>
        <authorList>
            <person name="Anantharaman K."/>
            <person name="Brown C.T."/>
            <person name="Hug L.A."/>
            <person name="Sharon I."/>
            <person name="Castelle C.J."/>
            <person name="Probst A.J."/>
            <person name="Thomas B.C."/>
            <person name="Singh A."/>
            <person name="Wilkins M.J."/>
            <person name="Karaoz U."/>
            <person name="Brodie E.L."/>
            <person name="Williams K.H."/>
            <person name="Hubbard S.S."/>
            <person name="Banfield J.F."/>
        </authorList>
    </citation>
    <scope>NUCLEOTIDE SEQUENCE [LARGE SCALE GENOMIC DNA]</scope>
</reference>
<evidence type="ECO:0000256" key="1">
    <source>
        <dbReference type="ARBA" id="ARBA00006242"/>
    </source>
</evidence>
<dbReference type="Gene3D" id="1.10.287.610">
    <property type="entry name" value="Helix hairpin bin"/>
    <property type="match status" value="1"/>
</dbReference>
<feature type="compositionally biased region" description="Basic and acidic residues" evidence="6">
    <location>
        <begin position="245"/>
        <end position="258"/>
    </location>
</feature>
<dbReference type="Gene3D" id="3.40.50.10490">
    <property type="entry name" value="Glucose-6-phosphate isomerase like protein, domain 1"/>
    <property type="match status" value="1"/>
</dbReference>
<evidence type="ECO:0000313" key="8">
    <source>
        <dbReference type="Proteomes" id="UP000176300"/>
    </source>
</evidence>
<dbReference type="PANTHER" id="PTHR12534">
    <property type="entry name" value="30S RIBOSOMAL PROTEIN S2 PROKARYOTIC AND ORGANELLAR"/>
    <property type="match status" value="1"/>
</dbReference>
<dbReference type="EMBL" id="MFQS01000042">
    <property type="protein sequence ID" value="OGH82416.1"/>
    <property type="molecule type" value="Genomic_DNA"/>
</dbReference>
<dbReference type="GO" id="GO:0006412">
    <property type="term" value="P:translation"/>
    <property type="evidence" value="ECO:0007669"/>
    <property type="project" value="UniProtKB-UniRule"/>
</dbReference>
<protein>
    <recommendedName>
        <fullName evidence="4 5">Small ribosomal subunit protein uS2</fullName>
    </recommendedName>
</protein>
<dbReference type="GO" id="GO:0003735">
    <property type="term" value="F:structural constituent of ribosome"/>
    <property type="evidence" value="ECO:0007669"/>
    <property type="project" value="InterPro"/>
</dbReference>
<evidence type="ECO:0000256" key="5">
    <source>
        <dbReference type="HAMAP-Rule" id="MF_00291"/>
    </source>
</evidence>
<evidence type="ECO:0000256" key="2">
    <source>
        <dbReference type="ARBA" id="ARBA00022980"/>
    </source>
</evidence>
<dbReference type="InterPro" id="IPR023591">
    <property type="entry name" value="Ribosomal_uS2_flav_dom_sf"/>
</dbReference>
<dbReference type="AlphaFoldDB" id="A0A1F6NEK8"/>
<accession>A0A1F6NEK8</accession>
<dbReference type="PRINTS" id="PR00395">
    <property type="entry name" value="RIBOSOMALS2"/>
</dbReference>
<evidence type="ECO:0000313" key="7">
    <source>
        <dbReference type="EMBL" id="OGH82416.1"/>
    </source>
</evidence>
<dbReference type="InterPro" id="IPR005706">
    <property type="entry name" value="Ribosomal_uS2_bac/mit/plastid"/>
</dbReference>
<proteinExistence type="inferred from homology"/>
<keyword evidence="3 5" id="KW-0687">Ribonucleoprotein</keyword>
<dbReference type="Pfam" id="PF00318">
    <property type="entry name" value="Ribosomal_S2"/>
    <property type="match status" value="1"/>
</dbReference>
<dbReference type="SUPFAM" id="SSF52313">
    <property type="entry name" value="Ribosomal protein S2"/>
    <property type="match status" value="1"/>
</dbReference>
<dbReference type="GO" id="GO:0022627">
    <property type="term" value="C:cytosolic small ribosomal subunit"/>
    <property type="evidence" value="ECO:0007669"/>
    <property type="project" value="TreeGrafter"/>
</dbReference>
<dbReference type="PANTHER" id="PTHR12534:SF0">
    <property type="entry name" value="SMALL RIBOSOMAL SUBUNIT PROTEIN US2M"/>
    <property type="match status" value="1"/>
</dbReference>
<name>A0A1F6NEK8_9BACT</name>
<comment type="similarity">
    <text evidence="1 5">Belongs to the universal ribosomal protein uS2 family.</text>
</comment>
<dbReference type="InterPro" id="IPR018130">
    <property type="entry name" value="Ribosomal_uS2_CS"/>
</dbReference>
<dbReference type="CDD" id="cd01425">
    <property type="entry name" value="RPS2"/>
    <property type="match status" value="1"/>
</dbReference>
<sequence>MKIPSIVEMLQAGVHFGHQVSRWHPKMEEYIFTERNGVHVIDLEKTKVKLEETLEAVRAMAAEGKEILFITTKPQAREIVREAAISCESPYLVERWMGGLLTNFDELKKLFKKYNGLKEQQANGELEKYTKQEQSKITKDLEKMEKTLAGLSYLEKMPEALFVPSVQREKTAVDEANKTGVPIIGICDTNANPEKAEYVIPANDDAVNAIKLMVGLVAEAIKEGKEEFKKKEPVKKAPVMMKKTVRPEKSDRRGLDWN</sequence>
<feature type="region of interest" description="Disordered" evidence="6">
    <location>
        <begin position="227"/>
        <end position="258"/>
    </location>
</feature>
<evidence type="ECO:0000256" key="6">
    <source>
        <dbReference type="SAM" id="MobiDB-lite"/>
    </source>
</evidence>
<dbReference type="NCBIfam" id="TIGR01011">
    <property type="entry name" value="rpsB_bact"/>
    <property type="match status" value="1"/>
</dbReference>
<gene>
    <name evidence="5" type="primary">rpsB</name>
    <name evidence="7" type="ORF">A2373_03280</name>
</gene>
<evidence type="ECO:0000256" key="4">
    <source>
        <dbReference type="ARBA" id="ARBA00035256"/>
    </source>
</evidence>
<keyword evidence="2 5" id="KW-0689">Ribosomal protein</keyword>
<evidence type="ECO:0000256" key="3">
    <source>
        <dbReference type="ARBA" id="ARBA00023274"/>
    </source>
</evidence>
<organism evidence="7 8">
    <name type="scientific">Candidatus Magasanikbacteria bacterium RIFOXYB1_FULL_40_15</name>
    <dbReference type="NCBI Taxonomy" id="1798697"/>
    <lineage>
        <taxon>Bacteria</taxon>
        <taxon>Candidatus Magasanikiibacteriota</taxon>
    </lineage>
</organism>
<dbReference type="InterPro" id="IPR001865">
    <property type="entry name" value="Ribosomal_uS2"/>
</dbReference>
<dbReference type="HAMAP" id="MF_00291_B">
    <property type="entry name" value="Ribosomal_uS2_B"/>
    <property type="match status" value="1"/>
</dbReference>
<dbReference type="PROSITE" id="PS00962">
    <property type="entry name" value="RIBOSOMAL_S2_1"/>
    <property type="match status" value="1"/>
</dbReference>
<comment type="caution">
    <text evidence="7">The sequence shown here is derived from an EMBL/GenBank/DDBJ whole genome shotgun (WGS) entry which is preliminary data.</text>
</comment>
<dbReference type="Proteomes" id="UP000176300">
    <property type="component" value="Unassembled WGS sequence"/>
</dbReference>
<dbReference type="STRING" id="1798697.A2373_03280"/>